<comment type="subcellular location">
    <subcellularLocation>
        <location evidence="1">Membrane</location>
        <topology evidence="1">Multi-pass membrane protein</topology>
    </subcellularLocation>
</comment>
<dbReference type="InterPro" id="IPR000109">
    <property type="entry name" value="POT_fam"/>
</dbReference>
<evidence type="ECO:0000256" key="6">
    <source>
        <dbReference type="ARBA" id="ARBA00044504"/>
    </source>
</evidence>
<evidence type="ECO:0000256" key="4">
    <source>
        <dbReference type="ARBA" id="ARBA00022989"/>
    </source>
</evidence>
<dbReference type="EMBL" id="JBJUIK010000007">
    <property type="protein sequence ID" value="KAL3523865.1"/>
    <property type="molecule type" value="Genomic_DNA"/>
</dbReference>
<dbReference type="InterPro" id="IPR036259">
    <property type="entry name" value="MFS_trans_sf"/>
</dbReference>
<name>A0ABD2ZWL4_9GENT</name>
<dbReference type="AlphaFoldDB" id="A0ABD2ZWL4"/>
<keyword evidence="13" id="KW-1185">Reference proteome</keyword>
<evidence type="ECO:0000313" key="10">
    <source>
        <dbReference type="EMBL" id="KAL3523873.1"/>
    </source>
</evidence>
<feature type="region of interest" description="Disordered" evidence="7">
    <location>
        <begin position="1"/>
        <end position="23"/>
    </location>
</feature>
<feature type="transmembrane region" description="Helical" evidence="8">
    <location>
        <begin position="42"/>
        <end position="62"/>
    </location>
</feature>
<dbReference type="EMBL" id="JBJUIK010000007">
    <property type="protein sequence ID" value="KAL3523881.1"/>
    <property type="molecule type" value="Genomic_DNA"/>
</dbReference>
<reference evidence="9 13" key="1">
    <citation type="submission" date="2024-11" db="EMBL/GenBank/DDBJ databases">
        <title>A near-complete genome assembly of Cinchona calisaya.</title>
        <authorList>
            <person name="Lian D.C."/>
            <person name="Zhao X.W."/>
            <person name="Wei L."/>
        </authorList>
    </citation>
    <scope>NUCLEOTIDE SEQUENCE [LARGE SCALE GENOMIC DNA]</scope>
    <source>
        <tissue evidence="9">Nenye</tissue>
    </source>
</reference>
<dbReference type="SUPFAM" id="SSF103473">
    <property type="entry name" value="MFS general substrate transporter"/>
    <property type="match status" value="1"/>
</dbReference>
<dbReference type="GO" id="GO:0016020">
    <property type="term" value="C:membrane"/>
    <property type="evidence" value="ECO:0007669"/>
    <property type="project" value="UniProtKB-SubCell"/>
</dbReference>
<evidence type="ECO:0000256" key="2">
    <source>
        <dbReference type="ARBA" id="ARBA00005982"/>
    </source>
</evidence>
<sequence length="534" mass="60854">MEAEIHRNNGENTEVADPEENRVHDVPVDHKGEIPLRSSTTAWTASLFILVNLIIYFTKVLHQDVKTAKNNMDYCSRMTTVMAVFGAFVADAYLGRFFVTIISSIIYLMGLILLTMSQFIPSLKSCSEENCNHHRNVQKVIFFLALYLLSFGAEGHMPSLESFGADQFDDDHSEERKQKTLFFNWRKFTRYFGSLIGATFSFFLQDHVGFGVVNIILTLTTSFTLIIFYRGKPFYRFFDKAVVVEGHDIQQQGRKQNPWRLAIVVMLETTKVLINIFPIWFTSLIFVVCLTQTSSFFVMQSHLMDIKVSSRIEIPPSILGFIGSVAGLLVVALYEKLLVLSLSRRAPANERSYQILQRIGIGMTFSVLAMGVAALVERKRLEMAELDLVRGGKTWHSPHTTMSLFWLVPQYIISGIGESFCLVGLQEYYCEQVPHSMRSLGMSLFFSASVVEKFINNYLVSIVIHITEKFGTSWIGDDLNSSCLDKFYWLMTAIHSLNLCMYVLFAKRHSYKILKRNAMAAHGWEGDRKESSMA</sequence>
<comment type="caution">
    <text evidence="9">The sequence shown here is derived from an EMBL/GenBank/DDBJ whole genome shotgun (WGS) entry which is preliminary data.</text>
</comment>
<evidence type="ECO:0000256" key="7">
    <source>
        <dbReference type="SAM" id="MobiDB-lite"/>
    </source>
</evidence>
<organism evidence="9 13">
    <name type="scientific">Cinchona calisaya</name>
    <dbReference type="NCBI Taxonomy" id="153742"/>
    <lineage>
        <taxon>Eukaryota</taxon>
        <taxon>Viridiplantae</taxon>
        <taxon>Streptophyta</taxon>
        <taxon>Embryophyta</taxon>
        <taxon>Tracheophyta</taxon>
        <taxon>Spermatophyta</taxon>
        <taxon>Magnoliopsida</taxon>
        <taxon>eudicotyledons</taxon>
        <taxon>Gunneridae</taxon>
        <taxon>Pentapetalae</taxon>
        <taxon>asterids</taxon>
        <taxon>lamiids</taxon>
        <taxon>Gentianales</taxon>
        <taxon>Rubiaceae</taxon>
        <taxon>Cinchonoideae</taxon>
        <taxon>Cinchoneae</taxon>
        <taxon>Cinchona</taxon>
    </lineage>
</organism>
<evidence type="ECO:0000313" key="13">
    <source>
        <dbReference type="Proteomes" id="UP001630127"/>
    </source>
</evidence>
<protein>
    <submittedName>
        <fullName evidence="9">Uncharacterized protein</fullName>
    </submittedName>
</protein>
<accession>A0ABD2ZWL4</accession>
<feature type="transmembrane region" description="Helical" evidence="8">
    <location>
        <begin position="272"/>
        <end position="294"/>
    </location>
</feature>
<dbReference type="Proteomes" id="UP001630127">
    <property type="component" value="Unassembled WGS sequence"/>
</dbReference>
<comment type="similarity">
    <text evidence="2">Belongs to the major facilitator superfamily. Proton-dependent oligopeptide transporter (POT/PTR) (TC 2.A.17) family.</text>
</comment>
<evidence type="ECO:0000256" key="1">
    <source>
        <dbReference type="ARBA" id="ARBA00004141"/>
    </source>
</evidence>
<feature type="transmembrane region" description="Helical" evidence="8">
    <location>
        <begin position="404"/>
        <end position="423"/>
    </location>
</feature>
<dbReference type="EMBL" id="JBJUIK010000007">
    <property type="protein sequence ID" value="KAL3523890.1"/>
    <property type="molecule type" value="Genomic_DNA"/>
</dbReference>
<feature type="transmembrane region" description="Helical" evidence="8">
    <location>
        <begin position="210"/>
        <end position="229"/>
    </location>
</feature>
<feature type="transmembrane region" description="Helical" evidence="8">
    <location>
        <begin position="444"/>
        <end position="467"/>
    </location>
</feature>
<feature type="transmembrane region" description="Helical" evidence="8">
    <location>
        <begin position="314"/>
        <end position="334"/>
    </location>
</feature>
<evidence type="ECO:0000256" key="8">
    <source>
        <dbReference type="SAM" id="Phobius"/>
    </source>
</evidence>
<evidence type="ECO:0000256" key="5">
    <source>
        <dbReference type="ARBA" id="ARBA00023136"/>
    </source>
</evidence>
<gene>
    <name evidence="9" type="ORF">ACH5RR_016699</name>
    <name evidence="10" type="ORF">ACH5RR_016707</name>
    <name evidence="11" type="ORF">ACH5RR_016715</name>
    <name evidence="12" type="ORF">ACH5RR_016724</name>
</gene>
<proteinExistence type="inferred from homology"/>
<dbReference type="Gene3D" id="1.20.1250.20">
    <property type="entry name" value="MFS general substrate transporter like domains"/>
    <property type="match status" value="1"/>
</dbReference>
<dbReference type="EMBL" id="JBJUIK010000007">
    <property type="protein sequence ID" value="KAL3523873.1"/>
    <property type="molecule type" value="Genomic_DNA"/>
</dbReference>
<evidence type="ECO:0000313" key="9">
    <source>
        <dbReference type="EMBL" id="KAL3523865.1"/>
    </source>
</evidence>
<evidence type="ECO:0000313" key="12">
    <source>
        <dbReference type="EMBL" id="KAL3523890.1"/>
    </source>
</evidence>
<dbReference type="PANTHER" id="PTHR11654">
    <property type="entry name" value="OLIGOPEPTIDE TRANSPORTER-RELATED"/>
    <property type="match status" value="1"/>
</dbReference>
<keyword evidence="3 8" id="KW-0812">Transmembrane</keyword>
<dbReference type="Pfam" id="PF00854">
    <property type="entry name" value="PTR2"/>
    <property type="match status" value="2"/>
</dbReference>
<evidence type="ECO:0000313" key="11">
    <source>
        <dbReference type="EMBL" id="KAL3523881.1"/>
    </source>
</evidence>
<feature type="transmembrane region" description="Helical" evidence="8">
    <location>
        <begin position="96"/>
        <end position="114"/>
    </location>
</feature>
<comment type="similarity">
    <text evidence="6">Belongs to the major facilitator superfamily. Phosphate:H(+) symporter (TC 2.A.1.9) family.</text>
</comment>
<feature type="transmembrane region" description="Helical" evidence="8">
    <location>
        <begin position="74"/>
        <end position="90"/>
    </location>
</feature>
<evidence type="ECO:0000256" key="3">
    <source>
        <dbReference type="ARBA" id="ARBA00022692"/>
    </source>
</evidence>
<keyword evidence="4 8" id="KW-1133">Transmembrane helix</keyword>
<keyword evidence="5 8" id="KW-0472">Membrane</keyword>
<feature type="transmembrane region" description="Helical" evidence="8">
    <location>
        <begin position="355"/>
        <end position="376"/>
    </location>
</feature>
<feature type="transmembrane region" description="Helical" evidence="8">
    <location>
        <begin position="487"/>
        <end position="506"/>
    </location>
</feature>